<gene>
    <name evidence="6" type="ORF">GCM10023200_53620</name>
</gene>
<comment type="caution">
    <text evidence="6">The sequence shown here is derived from an EMBL/GenBank/DDBJ whole genome shotgun (WGS) entry which is preliminary data.</text>
</comment>
<organism evidence="6 7">
    <name type="scientific">Actinomycetospora chlora</name>
    <dbReference type="NCBI Taxonomy" id="663608"/>
    <lineage>
        <taxon>Bacteria</taxon>
        <taxon>Bacillati</taxon>
        <taxon>Actinomycetota</taxon>
        <taxon>Actinomycetes</taxon>
        <taxon>Pseudonocardiales</taxon>
        <taxon>Pseudonocardiaceae</taxon>
        <taxon>Actinomycetospora</taxon>
    </lineage>
</organism>
<evidence type="ECO:0000256" key="3">
    <source>
        <dbReference type="SAM" id="MobiDB-lite"/>
    </source>
</evidence>
<dbReference type="Gene3D" id="2.40.50.100">
    <property type="match status" value="2"/>
</dbReference>
<feature type="transmembrane region" description="Helical" evidence="4">
    <location>
        <begin position="21"/>
        <end position="42"/>
    </location>
</feature>
<dbReference type="InterPro" id="IPR058636">
    <property type="entry name" value="Beta-barrel_YknX"/>
</dbReference>
<reference evidence="7" key="1">
    <citation type="journal article" date="2019" name="Int. J. Syst. Evol. Microbiol.">
        <title>The Global Catalogue of Microorganisms (GCM) 10K type strain sequencing project: providing services to taxonomists for standard genome sequencing and annotation.</title>
        <authorList>
            <consortium name="The Broad Institute Genomics Platform"/>
            <consortium name="The Broad Institute Genome Sequencing Center for Infectious Disease"/>
            <person name="Wu L."/>
            <person name="Ma J."/>
        </authorList>
    </citation>
    <scope>NUCLEOTIDE SEQUENCE [LARGE SCALE GENOMIC DNA]</scope>
    <source>
        <strain evidence="7">JCM 17979</strain>
    </source>
</reference>
<dbReference type="Gene3D" id="2.40.30.170">
    <property type="match status" value="1"/>
</dbReference>
<evidence type="ECO:0000256" key="1">
    <source>
        <dbReference type="ARBA" id="ARBA00004196"/>
    </source>
</evidence>
<keyword evidence="4" id="KW-1133">Transmembrane helix</keyword>
<evidence type="ECO:0000313" key="7">
    <source>
        <dbReference type="Proteomes" id="UP001500928"/>
    </source>
</evidence>
<dbReference type="Gene3D" id="6.20.50.140">
    <property type="match status" value="1"/>
</dbReference>
<accession>A0ABP9CHV3</accession>
<keyword evidence="2" id="KW-0175">Coiled coil</keyword>
<proteinExistence type="predicted"/>
<keyword evidence="4" id="KW-0472">Membrane</keyword>
<dbReference type="InterPro" id="IPR050465">
    <property type="entry name" value="UPF0194_transport"/>
</dbReference>
<dbReference type="RefSeq" id="WP_345423313.1">
    <property type="nucleotide sequence ID" value="NZ_BAABHO010000064.1"/>
</dbReference>
<keyword evidence="7" id="KW-1185">Reference proteome</keyword>
<dbReference type="EMBL" id="BAABHO010000064">
    <property type="protein sequence ID" value="GAA4809149.1"/>
    <property type="molecule type" value="Genomic_DNA"/>
</dbReference>
<dbReference type="SUPFAM" id="SSF111369">
    <property type="entry name" value="HlyD-like secretion proteins"/>
    <property type="match status" value="2"/>
</dbReference>
<dbReference type="Proteomes" id="UP001500928">
    <property type="component" value="Unassembled WGS sequence"/>
</dbReference>
<protein>
    <recommendedName>
        <fullName evidence="5">YknX-like beta-barrel domain-containing protein</fullName>
    </recommendedName>
</protein>
<evidence type="ECO:0000259" key="5">
    <source>
        <dbReference type="Pfam" id="PF25990"/>
    </source>
</evidence>
<feature type="compositionally biased region" description="Gly residues" evidence="3">
    <location>
        <begin position="156"/>
        <end position="175"/>
    </location>
</feature>
<feature type="compositionally biased region" description="Gly residues" evidence="3">
    <location>
        <begin position="185"/>
        <end position="194"/>
    </location>
</feature>
<dbReference type="PANTHER" id="PTHR32347">
    <property type="entry name" value="EFFLUX SYSTEM COMPONENT YKNX-RELATED"/>
    <property type="match status" value="1"/>
</dbReference>
<dbReference type="Gene3D" id="1.10.287.470">
    <property type="entry name" value="Helix hairpin bin"/>
    <property type="match status" value="1"/>
</dbReference>
<dbReference type="PANTHER" id="PTHR32347:SF23">
    <property type="entry name" value="BLL5650 PROTEIN"/>
    <property type="match status" value="1"/>
</dbReference>
<dbReference type="Pfam" id="PF25990">
    <property type="entry name" value="Beta-barrel_YknX"/>
    <property type="match status" value="1"/>
</dbReference>
<feature type="region of interest" description="Disordered" evidence="3">
    <location>
        <begin position="156"/>
        <end position="195"/>
    </location>
</feature>
<keyword evidence="4" id="KW-0812">Transmembrane</keyword>
<feature type="domain" description="YknX-like beta-barrel" evidence="5">
    <location>
        <begin position="332"/>
        <end position="398"/>
    </location>
</feature>
<name>A0ABP9CHV3_9PSEU</name>
<comment type="subcellular location">
    <subcellularLocation>
        <location evidence="1">Cell envelope</location>
    </subcellularLocation>
</comment>
<sequence>MALDTTPPRARQRPAGRAVRLGAVAVAVVAAGAVVAGCGSATPAAPRTVAVTRGTVSTSVSAVGSVSSGQVNVGFPQGGQLTSVRVGVGDRVEEGQILATIDDYAARQSLRQAQAQLDGQEAQLEQAEDSTSVGGARAALEQAQRILDATERVAGSGGAAASGGAGAGAAGGASGGASPAAASGGAAGGAGGSSAAGDLQVEQARQGVVQAQNNLDAAEAQRPHTLDAAEAAVDGARAGVNTARQNLENTTLRAPSAGTVTALNGVVGEFVGASSGTTAQAPGGAAAIPGAPAASAASGAAGAAGGTTPTRPGGAQFVVLDDASALQVVVPFQEEDAAAIAVGQHVDVAVDAIPDATLGGTVQAVAPSGAAIANVVNYYVTVALTAPDPRLREGQTARASVVTGQVDNVLTVPNSAVRRQGTSSSVVVIGPGGSTQTTRFNAGLVGTDRTQVLGGLQENQQVLTTGGRSR</sequence>
<evidence type="ECO:0000313" key="6">
    <source>
        <dbReference type="EMBL" id="GAA4809149.1"/>
    </source>
</evidence>
<evidence type="ECO:0000256" key="2">
    <source>
        <dbReference type="ARBA" id="ARBA00023054"/>
    </source>
</evidence>
<evidence type="ECO:0000256" key="4">
    <source>
        <dbReference type="SAM" id="Phobius"/>
    </source>
</evidence>